<feature type="domain" description="C2H2-type" evidence="13">
    <location>
        <begin position="273"/>
        <end position="300"/>
    </location>
</feature>
<feature type="domain" description="C2H2-type" evidence="13">
    <location>
        <begin position="301"/>
        <end position="328"/>
    </location>
</feature>
<name>A0ABQ8TTX0_PERAM</name>
<protein>
    <recommendedName>
        <fullName evidence="13">C2H2-type domain-containing protein</fullName>
    </recommendedName>
</protein>
<keyword evidence="15" id="KW-1185">Reference proteome</keyword>
<dbReference type="InterPro" id="IPR036236">
    <property type="entry name" value="Znf_C2H2_sf"/>
</dbReference>
<dbReference type="Pfam" id="PF00096">
    <property type="entry name" value="zf-C2H2"/>
    <property type="match status" value="8"/>
</dbReference>
<dbReference type="EMBL" id="JAJSOF020000003">
    <property type="protein sequence ID" value="KAJ4449298.1"/>
    <property type="molecule type" value="Genomic_DNA"/>
</dbReference>
<keyword evidence="7" id="KW-0805">Transcription regulation</keyword>
<evidence type="ECO:0000256" key="10">
    <source>
        <dbReference type="ARBA" id="ARBA00023242"/>
    </source>
</evidence>
<evidence type="ECO:0000256" key="9">
    <source>
        <dbReference type="ARBA" id="ARBA00023163"/>
    </source>
</evidence>
<dbReference type="PANTHER" id="PTHR24393">
    <property type="entry name" value="ZINC FINGER PROTEIN"/>
    <property type="match status" value="1"/>
</dbReference>
<comment type="similarity">
    <text evidence="2">Belongs to the krueppel C2H2-type zinc-finger protein family.</text>
</comment>
<organism evidence="14 15">
    <name type="scientific">Periplaneta americana</name>
    <name type="common">American cockroach</name>
    <name type="synonym">Blatta americana</name>
    <dbReference type="NCBI Taxonomy" id="6978"/>
    <lineage>
        <taxon>Eukaryota</taxon>
        <taxon>Metazoa</taxon>
        <taxon>Ecdysozoa</taxon>
        <taxon>Arthropoda</taxon>
        <taxon>Hexapoda</taxon>
        <taxon>Insecta</taxon>
        <taxon>Pterygota</taxon>
        <taxon>Neoptera</taxon>
        <taxon>Polyneoptera</taxon>
        <taxon>Dictyoptera</taxon>
        <taxon>Blattodea</taxon>
        <taxon>Blattoidea</taxon>
        <taxon>Blattidae</taxon>
        <taxon>Blattinae</taxon>
        <taxon>Periplaneta</taxon>
    </lineage>
</organism>
<dbReference type="InterPro" id="IPR000477">
    <property type="entry name" value="RT_dom"/>
</dbReference>
<evidence type="ECO:0000256" key="2">
    <source>
        <dbReference type="ARBA" id="ARBA00006991"/>
    </source>
</evidence>
<feature type="region of interest" description="Disordered" evidence="12">
    <location>
        <begin position="36"/>
        <end position="82"/>
    </location>
</feature>
<feature type="domain" description="C2H2-type" evidence="13">
    <location>
        <begin position="161"/>
        <end position="188"/>
    </location>
</feature>
<feature type="domain" description="C2H2-type" evidence="13">
    <location>
        <begin position="133"/>
        <end position="160"/>
    </location>
</feature>
<evidence type="ECO:0000256" key="5">
    <source>
        <dbReference type="ARBA" id="ARBA00022771"/>
    </source>
</evidence>
<dbReference type="SMART" id="SM00355">
    <property type="entry name" value="ZnF_C2H2"/>
    <property type="match status" value="10"/>
</dbReference>
<keyword evidence="5 11" id="KW-0863">Zinc-finger</keyword>
<sequence length="585" mass="66902">MDEVRSDAESLQSSDPLIQEVYLLSSVKCEIQEDVESEDHMDTVLSDSVQEKSPVSENDIEGECGNMTTVRSEGDEKTSAEEQNLTAQQFVVDPSFNSSMEERKRLFSCMTCGMCFAFKSNLLKHQLYHTKPFKCVACDRGFLSSIRLLKHKCTFKDERPYKCELCGKSYVQRKALRTHSLTHSGEKPYKCDICNKEYAHKSSLVKHETFHTGQKPFECHVCGKVFAAKAYLSSHRRVHNEDKPFQCIYCGKEFGRRSDLVRHKRVHTGEKPYECVYCGKGFTSRGNLTKHKRFHTGEKPYRCRTCDKAFADQGNLKIHERIHSGERPYKCADCGKEFSSSSSLVKHGLLHTRLKAFKCHCGKEFLRRAELVSHSRVHSGEKPFKIGEEIGQLEVDSGRDVLRSVRDINRASYMMLAGKSCSTDRSGLLDLVCDFPLFILIELMMYRKVGRTYGRVCIGQFLSDAFPIHCELKQGDALSPLLFHFALEYAIRKIQDNREGLELNGLYQLLVFADDMNMLGENPQTIRENTGILLEASREIGLEVNSEKTKYMIMSHDQNIVRNGNIKIGNLSFEEWRSSNILEKQ</sequence>
<keyword evidence="3" id="KW-0479">Metal-binding</keyword>
<evidence type="ECO:0000256" key="1">
    <source>
        <dbReference type="ARBA" id="ARBA00004123"/>
    </source>
</evidence>
<keyword evidence="6" id="KW-0862">Zinc</keyword>
<accession>A0ABQ8TTX0</accession>
<comment type="caution">
    <text evidence="14">The sequence shown here is derived from an EMBL/GenBank/DDBJ whole genome shotgun (WGS) entry which is preliminary data.</text>
</comment>
<keyword evidence="8" id="KW-0238">DNA-binding</keyword>
<feature type="domain" description="C2H2-type" evidence="13">
    <location>
        <begin position="329"/>
        <end position="356"/>
    </location>
</feature>
<dbReference type="InterPro" id="IPR013087">
    <property type="entry name" value="Znf_C2H2_type"/>
</dbReference>
<keyword evidence="10" id="KW-0539">Nucleus</keyword>
<evidence type="ECO:0000256" key="12">
    <source>
        <dbReference type="SAM" id="MobiDB-lite"/>
    </source>
</evidence>
<keyword evidence="4" id="KW-0677">Repeat</keyword>
<evidence type="ECO:0000256" key="11">
    <source>
        <dbReference type="PROSITE-ProRule" id="PRU00042"/>
    </source>
</evidence>
<dbReference type="Proteomes" id="UP001148838">
    <property type="component" value="Unassembled WGS sequence"/>
</dbReference>
<evidence type="ECO:0000313" key="14">
    <source>
        <dbReference type="EMBL" id="KAJ4449298.1"/>
    </source>
</evidence>
<dbReference type="SUPFAM" id="SSF56672">
    <property type="entry name" value="DNA/RNA polymerases"/>
    <property type="match status" value="1"/>
</dbReference>
<feature type="domain" description="C2H2-type" evidence="13">
    <location>
        <begin position="107"/>
        <end position="134"/>
    </location>
</feature>
<dbReference type="Gene3D" id="3.30.160.60">
    <property type="entry name" value="Classic Zinc Finger"/>
    <property type="match status" value="9"/>
</dbReference>
<evidence type="ECO:0000313" key="15">
    <source>
        <dbReference type="Proteomes" id="UP001148838"/>
    </source>
</evidence>
<comment type="subcellular location">
    <subcellularLocation>
        <location evidence="1">Nucleus</location>
    </subcellularLocation>
</comment>
<feature type="domain" description="C2H2-type" evidence="13">
    <location>
        <begin position="245"/>
        <end position="272"/>
    </location>
</feature>
<gene>
    <name evidence="14" type="ORF">ANN_00696</name>
</gene>
<feature type="domain" description="C2H2-type" evidence="13">
    <location>
        <begin position="357"/>
        <end position="383"/>
    </location>
</feature>
<feature type="domain" description="C2H2-type" evidence="13">
    <location>
        <begin position="217"/>
        <end position="244"/>
    </location>
</feature>
<evidence type="ECO:0000256" key="4">
    <source>
        <dbReference type="ARBA" id="ARBA00022737"/>
    </source>
</evidence>
<evidence type="ECO:0000256" key="8">
    <source>
        <dbReference type="ARBA" id="ARBA00023125"/>
    </source>
</evidence>
<reference evidence="14 15" key="1">
    <citation type="journal article" date="2022" name="Allergy">
        <title>Genome assembly and annotation of Periplaneta americana reveal a comprehensive cockroach allergen profile.</title>
        <authorList>
            <person name="Wang L."/>
            <person name="Xiong Q."/>
            <person name="Saelim N."/>
            <person name="Wang L."/>
            <person name="Nong W."/>
            <person name="Wan A.T."/>
            <person name="Shi M."/>
            <person name="Liu X."/>
            <person name="Cao Q."/>
            <person name="Hui J.H.L."/>
            <person name="Sookrung N."/>
            <person name="Leung T.F."/>
            <person name="Tungtrongchitr A."/>
            <person name="Tsui S.K.W."/>
        </authorList>
    </citation>
    <scope>NUCLEOTIDE SEQUENCE [LARGE SCALE GENOMIC DNA]</scope>
    <source>
        <strain evidence="14">PWHHKU_190912</strain>
    </source>
</reference>
<dbReference type="PROSITE" id="PS50157">
    <property type="entry name" value="ZINC_FINGER_C2H2_2"/>
    <property type="match status" value="10"/>
</dbReference>
<dbReference type="Pfam" id="PF00078">
    <property type="entry name" value="RVT_1"/>
    <property type="match status" value="1"/>
</dbReference>
<dbReference type="SUPFAM" id="SSF57667">
    <property type="entry name" value="beta-beta-alpha zinc fingers"/>
    <property type="match status" value="7"/>
</dbReference>
<dbReference type="InterPro" id="IPR043502">
    <property type="entry name" value="DNA/RNA_pol_sf"/>
</dbReference>
<feature type="domain" description="C2H2-type" evidence="13">
    <location>
        <begin position="189"/>
        <end position="216"/>
    </location>
</feature>
<evidence type="ECO:0000256" key="3">
    <source>
        <dbReference type="ARBA" id="ARBA00022723"/>
    </source>
</evidence>
<feature type="compositionally biased region" description="Polar residues" evidence="12">
    <location>
        <begin position="45"/>
        <end position="56"/>
    </location>
</feature>
<dbReference type="PANTHER" id="PTHR24393:SF15">
    <property type="entry name" value="IP01243P-RELATED"/>
    <property type="match status" value="1"/>
</dbReference>
<proteinExistence type="inferred from homology"/>
<evidence type="ECO:0000256" key="7">
    <source>
        <dbReference type="ARBA" id="ARBA00023015"/>
    </source>
</evidence>
<evidence type="ECO:0000259" key="13">
    <source>
        <dbReference type="PROSITE" id="PS50157"/>
    </source>
</evidence>
<keyword evidence="9" id="KW-0804">Transcription</keyword>
<dbReference type="PROSITE" id="PS00028">
    <property type="entry name" value="ZINC_FINGER_C2H2_1"/>
    <property type="match status" value="8"/>
</dbReference>
<evidence type="ECO:0000256" key="6">
    <source>
        <dbReference type="ARBA" id="ARBA00022833"/>
    </source>
</evidence>